<evidence type="ECO:0000256" key="1">
    <source>
        <dbReference type="SAM" id="MobiDB-lite"/>
    </source>
</evidence>
<feature type="region of interest" description="Disordered" evidence="1">
    <location>
        <begin position="131"/>
        <end position="161"/>
    </location>
</feature>
<proteinExistence type="predicted"/>
<dbReference type="Proteomes" id="UP000034462">
    <property type="component" value="Unassembled WGS sequence"/>
</dbReference>
<name>A0A837IM16_9BACT</name>
<evidence type="ECO:0000313" key="3">
    <source>
        <dbReference type="Proteomes" id="UP000034462"/>
    </source>
</evidence>
<gene>
    <name evidence="2" type="ORF">UY25_C0001G0067</name>
</gene>
<sequence>MRPSGGTTRSPVSPENCCQLSNACRQAISHRRSPGSFRGPNCIFNQRSRIFTAILLCQILYGIFRVKSSPTAGQFSGKMIPLKSYQPCIFMSLPKSTRKYIRREKARIRREVSDSAEQKKRIEELLQKFVKKEEKQPAGPETKKSVPSAKKKQELVTPIKE</sequence>
<feature type="compositionally biased region" description="Basic and acidic residues" evidence="1">
    <location>
        <begin position="151"/>
        <end position="161"/>
    </location>
</feature>
<dbReference type="EMBL" id="LCPH01000001">
    <property type="protein sequence ID" value="KKU93574.1"/>
    <property type="molecule type" value="Genomic_DNA"/>
</dbReference>
<organism evidence="2 3">
    <name type="scientific">Candidatus Yanofskybacteria bacterium GW2011_GWC1_48_11</name>
    <dbReference type="NCBI Taxonomy" id="1619027"/>
    <lineage>
        <taxon>Bacteria</taxon>
        <taxon>Candidatus Yanofskyibacteriota</taxon>
    </lineage>
</organism>
<accession>A0A837IM16</accession>
<reference evidence="2 3" key="1">
    <citation type="journal article" date="2015" name="Nature">
        <title>rRNA introns, odd ribosomes, and small enigmatic genomes across a large radiation of phyla.</title>
        <authorList>
            <person name="Brown C.T."/>
            <person name="Hug L.A."/>
            <person name="Thomas B.C."/>
            <person name="Sharon I."/>
            <person name="Castelle C.J."/>
            <person name="Singh A."/>
            <person name="Wilkins M.J."/>
            <person name="Williams K.H."/>
            <person name="Banfield J.F."/>
        </authorList>
    </citation>
    <scope>NUCLEOTIDE SEQUENCE [LARGE SCALE GENOMIC DNA]</scope>
</reference>
<evidence type="ECO:0000313" key="2">
    <source>
        <dbReference type="EMBL" id="KKU93574.1"/>
    </source>
</evidence>
<protein>
    <submittedName>
        <fullName evidence="2">Uncharacterized protein</fullName>
    </submittedName>
</protein>
<feature type="compositionally biased region" description="Basic and acidic residues" evidence="1">
    <location>
        <begin position="131"/>
        <end position="144"/>
    </location>
</feature>
<comment type="caution">
    <text evidence="2">The sequence shown here is derived from an EMBL/GenBank/DDBJ whole genome shotgun (WGS) entry which is preliminary data.</text>
</comment>
<dbReference type="AlphaFoldDB" id="A0A837IM16"/>